<organism evidence="1 2">
    <name type="scientific">Trichonephila clavata</name>
    <name type="common">Joro spider</name>
    <name type="synonym">Nephila clavata</name>
    <dbReference type="NCBI Taxonomy" id="2740835"/>
    <lineage>
        <taxon>Eukaryota</taxon>
        <taxon>Metazoa</taxon>
        <taxon>Ecdysozoa</taxon>
        <taxon>Arthropoda</taxon>
        <taxon>Chelicerata</taxon>
        <taxon>Arachnida</taxon>
        <taxon>Araneae</taxon>
        <taxon>Araneomorphae</taxon>
        <taxon>Entelegynae</taxon>
        <taxon>Araneoidea</taxon>
        <taxon>Nephilidae</taxon>
        <taxon>Trichonephila</taxon>
    </lineage>
</organism>
<proteinExistence type="predicted"/>
<comment type="caution">
    <text evidence="1">The sequence shown here is derived from an EMBL/GenBank/DDBJ whole genome shotgun (WGS) entry which is preliminary data.</text>
</comment>
<evidence type="ECO:0000313" key="2">
    <source>
        <dbReference type="Proteomes" id="UP000887116"/>
    </source>
</evidence>
<gene>
    <name evidence="1" type="primary">AVEN_134180_1</name>
    <name evidence="1" type="ORF">TNCT_109581</name>
</gene>
<name>A0A8X6FED9_TRICU</name>
<sequence>MRNLKFFSTRIKRISDQLESISKPIDDTYNCYHLLRILPSKFDSIVQSILRWTDDTFKYKDVLLELFADVTRIDFQDGLNLQRSQHEMFSVQKSRIKCHYFGKFRHFRRECHYGNTTASSGASNKKSWI</sequence>
<reference evidence="1" key="1">
    <citation type="submission" date="2020-07" db="EMBL/GenBank/DDBJ databases">
        <title>Multicomponent nature underlies the extraordinary mechanical properties of spider dragline silk.</title>
        <authorList>
            <person name="Kono N."/>
            <person name="Nakamura H."/>
            <person name="Mori M."/>
            <person name="Yoshida Y."/>
            <person name="Ohtoshi R."/>
            <person name="Malay A.D."/>
            <person name="Moran D.A.P."/>
            <person name="Tomita M."/>
            <person name="Numata K."/>
            <person name="Arakawa K."/>
        </authorList>
    </citation>
    <scope>NUCLEOTIDE SEQUENCE</scope>
</reference>
<dbReference type="AlphaFoldDB" id="A0A8X6FED9"/>
<accession>A0A8X6FED9</accession>
<dbReference type="Proteomes" id="UP000887116">
    <property type="component" value="Unassembled WGS sequence"/>
</dbReference>
<evidence type="ECO:0000313" key="1">
    <source>
        <dbReference type="EMBL" id="GFQ77276.1"/>
    </source>
</evidence>
<dbReference type="OrthoDB" id="8029976at2759"/>
<dbReference type="EMBL" id="BMAO01031737">
    <property type="protein sequence ID" value="GFQ77276.1"/>
    <property type="molecule type" value="Genomic_DNA"/>
</dbReference>
<protein>
    <submittedName>
        <fullName evidence="1">CCHC-type domain-containing protein</fullName>
    </submittedName>
</protein>
<keyword evidence="2" id="KW-1185">Reference proteome</keyword>